<sequence length="69" mass="7770">MNSPAGTAKPKRKNRSTLRLICALFVSNLYDCQMTLKRRTWTVLKMILADWFAAPENSNSSQILIVGKA</sequence>
<name>A0A1I7ZZ83_9BILA</name>
<dbReference type="WBParaSite" id="L893_g31245.t1">
    <property type="protein sequence ID" value="L893_g31245.t1"/>
    <property type="gene ID" value="L893_g31245"/>
</dbReference>
<dbReference type="AlphaFoldDB" id="A0A1I7ZZ83"/>
<organism evidence="1 2">
    <name type="scientific">Steinernema glaseri</name>
    <dbReference type="NCBI Taxonomy" id="37863"/>
    <lineage>
        <taxon>Eukaryota</taxon>
        <taxon>Metazoa</taxon>
        <taxon>Ecdysozoa</taxon>
        <taxon>Nematoda</taxon>
        <taxon>Chromadorea</taxon>
        <taxon>Rhabditida</taxon>
        <taxon>Tylenchina</taxon>
        <taxon>Panagrolaimomorpha</taxon>
        <taxon>Strongyloidoidea</taxon>
        <taxon>Steinernematidae</taxon>
        <taxon>Steinernema</taxon>
    </lineage>
</organism>
<reference evidence="2" key="1">
    <citation type="submission" date="2016-11" db="UniProtKB">
        <authorList>
            <consortium name="WormBaseParasite"/>
        </authorList>
    </citation>
    <scope>IDENTIFICATION</scope>
</reference>
<evidence type="ECO:0000313" key="1">
    <source>
        <dbReference type="Proteomes" id="UP000095287"/>
    </source>
</evidence>
<keyword evidence="1" id="KW-1185">Reference proteome</keyword>
<proteinExistence type="predicted"/>
<dbReference type="Proteomes" id="UP000095287">
    <property type="component" value="Unplaced"/>
</dbReference>
<protein>
    <submittedName>
        <fullName evidence="2">Secreted protein</fullName>
    </submittedName>
</protein>
<accession>A0A1I7ZZ83</accession>
<evidence type="ECO:0000313" key="2">
    <source>
        <dbReference type="WBParaSite" id="L893_g31245.t1"/>
    </source>
</evidence>